<dbReference type="OrthoDB" id="269765at2"/>
<dbReference type="InterPro" id="IPR038731">
    <property type="entry name" value="RgtA/B/C-like"/>
</dbReference>
<evidence type="ECO:0000256" key="5">
    <source>
        <dbReference type="ARBA" id="ARBA00022692"/>
    </source>
</evidence>
<dbReference type="AlphaFoldDB" id="A0A5C1A9M6"/>
<evidence type="ECO:0000256" key="7">
    <source>
        <dbReference type="ARBA" id="ARBA00023136"/>
    </source>
</evidence>
<dbReference type="GO" id="GO:0005886">
    <property type="term" value="C:plasma membrane"/>
    <property type="evidence" value="ECO:0007669"/>
    <property type="project" value="UniProtKB-SubCell"/>
</dbReference>
<feature type="transmembrane region" description="Helical" evidence="8">
    <location>
        <begin position="380"/>
        <end position="399"/>
    </location>
</feature>
<name>A0A5C1A9M6_9BACT</name>
<dbReference type="Pfam" id="PF13231">
    <property type="entry name" value="PMT_2"/>
    <property type="match status" value="1"/>
</dbReference>
<keyword evidence="3" id="KW-0328">Glycosyltransferase</keyword>
<feature type="transmembrane region" description="Helical" evidence="8">
    <location>
        <begin position="353"/>
        <end position="374"/>
    </location>
</feature>
<dbReference type="GO" id="GO:0009103">
    <property type="term" value="P:lipopolysaccharide biosynthetic process"/>
    <property type="evidence" value="ECO:0007669"/>
    <property type="project" value="UniProtKB-ARBA"/>
</dbReference>
<feature type="transmembrane region" description="Helical" evidence="8">
    <location>
        <begin position="118"/>
        <end position="137"/>
    </location>
</feature>
<dbReference type="EMBL" id="CP042425">
    <property type="protein sequence ID" value="QEL13824.1"/>
    <property type="molecule type" value="Genomic_DNA"/>
</dbReference>
<organism evidence="10 11">
    <name type="scientific">Limnoglobus roseus</name>
    <dbReference type="NCBI Taxonomy" id="2598579"/>
    <lineage>
        <taxon>Bacteria</taxon>
        <taxon>Pseudomonadati</taxon>
        <taxon>Planctomycetota</taxon>
        <taxon>Planctomycetia</taxon>
        <taxon>Gemmatales</taxon>
        <taxon>Gemmataceae</taxon>
        <taxon>Limnoglobus</taxon>
    </lineage>
</organism>
<dbReference type="PANTHER" id="PTHR33908:SF11">
    <property type="entry name" value="MEMBRANE PROTEIN"/>
    <property type="match status" value="1"/>
</dbReference>
<evidence type="ECO:0000256" key="1">
    <source>
        <dbReference type="ARBA" id="ARBA00004651"/>
    </source>
</evidence>
<evidence type="ECO:0000259" key="9">
    <source>
        <dbReference type="Pfam" id="PF13231"/>
    </source>
</evidence>
<dbReference type="PANTHER" id="PTHR33908">
    <property type="entry name" value="MANNOSYLTRANSFERASE YKCB-RELATED"/>
    <property type="match status" value="1"/>
</dbReference>
<evidence type="ECO:0000313" key="11">
    <source>
        <dbReference type="Proteomes" id="UP000324974"/>
    </source>
</evidence>
<reference evidence="11" key="1">
    <citation type="submission" date="2019-08" db="EMBL/GenBank/DDBJ databases">
        <title>Limnoglobus roseus gen. nov., sp. nov., a novel freshwater planctomycete with a giant genome from the family Gemmataceae.</title>
        <authorList>
            <person name="Kulichevskaya I.S."/>
            <person name="Naumoff D.G."/>
            <person name="Miroshnikov K."/>
            <person name="Ivanova A."/>
            <person name="Philippov D.A."/>
            <person name="Hakobyan A."/>
            <person name="Rijpstra I.C."/>
            <person name="Sinninghe Damste J.S."/>
            <person name="Liesack W."/>
            <person name="Dedysh S.N."/>
        </authorList>
    </citation>
    <scope>NUCLEOTIDE SEQUENCE [LARGE SCALE GENOMIC DNA]</scope>
    <source>
        <strain evidence="11">PX52</strain>
    </source>
</reference>
<feature type="transmembrane region" description="Helical" evidence="8">
    <location>
        <begin position="192"/>
        <end position="209"/>
    </location>
</feature>
<dbReference type="Proteomes" id="UP000324974">
    <property type="component" value="Chromosome"/>
</dbReference>
<evidence type="ECO:0000256" key="8">
    <source>
        <dbReference type="SAM" id="Phobius"/>
    </source>
</evidence>
<feature type="transmembrane region" description="Helical" evidence="8">
    <location>
        <begin position="167"/>
        <end position="185"/>
    </location>
</feature>
<evidence type="ECO:0000256" key="4">
    <source>
        <dbReference type="ARBA" id="ARBA00022679"/>
    </source>
</evidence>
<comment type="subcellular location">
    <subcellularLocation>
        <location evidence="1">Cell membrane</location>
        <topology evidence="1">Multi-pass membrane protein</topology>
    </subcellularLocation>
</comment>
<gene>
    <name evidence="10" type="ORF">PX52LOC_00682</name>
</gene>
<accession>A0A5C1A9M6</accession>
<keyword evidence="4 10" id="KW-0808">Transferase</keyword>
<keyword evidence="2" id="KW-1003">Cell membrane</keyword>
<sequence>MNARVGAKLEVVAPRRVVSPIDAGYLLLLLAVSLGLHGWLVSRIQVTARDGIGFARDALKLHHARIIPARNGDTRMSVQEVLKSAQQPPGYPLAVLGTWEVVRHVWDADLPAQILKSAQIVSLIAAAFLVFPTYWLGRMLFNSKFIGFAGALLFQTLPSIAHLTSDALTESLYLLFASTALLLGLRGLRRRSVGMFLLCGLATGLTYVVRPEGVMFLLAVGTTIAGVGIFRVWGRGEALGRLAALAIGFGLAAAPYMIIINGFSNKNAFNTILDQMKGAPTPLWQKAAEGHGALVRSPALFADFSQQGNRIVWAGTAIAKETSKAAHYAVFVLGLVGIGLHRRRIAADPGLAMLMVLGVINLSVLAVLSLKVGYVSERHTVVLVLVLSLLAAASLEPVCQSLGTWTKFAARGLLLALVAGALPAALKPPHETRLGHPHAGHYLAEHVGPQDALIDPFEWAQWYAGRTLLGVPEDPKPPQARWVVMEPGKSPHSLLPRYESAVAVVADTKNVAELKYWWPEDVPRADAPQKAKVLVYRQAGDGK</sequence>
<dbReference type="GO" id="GO:0016763">
    <property type="term" value="F:pentosyltransferase activity"/>
    <property type="evidence" value="ECO:0007669"/>
    <property type="project" value="TreeGrafter"/>
</dbReference>
<dbReference type="RefSeq" id="WP_149108763.1">
    <property type="nucleotide sequence ID" value="NZ_CP042425.1"/>
</dbReference>
<proteinExistence type="predicted"/>
<evidence type="ECO:0000313" key="10">
    <source>
        <dbReference type="EMBL" id="QEL13824.1"/>
    </source>
</evidence>
<keyword evidence="5 8" id="KW-0812">Transmembrane</keyword>
<evidence type="ECO:0000256" key="3">
    <source>
        <dbReference type="ARBA" id="ARBA00022676"/>
    </source>
</evidence>
<keyword evidence="11" id="KW-1185">Reference proteome</keyword>
<dbReference type="InterPro" id="IPR050297">
    <property type="entry name" value="LipidA_mod_glycosyltrf_83"/>
</dbReference>
<keyword evidence="6 8" id="KW-1133">Transmembrane helix</keyword>
<dbReference type="KEGG" id="lrs:PX52LOC_00682"/>
<feature type="transmembrane region" description="Helical" evidence="8">
    <location>
        <begin position="215"/>
        <end position="233"/>
    </location>
</feature>
<keyword evidence="7 8" id="KW-0472">Membrane</keyword>
<evidence type="ECO:0000256" key="6">
    <source>
        <dbReference type="ARBA" id="ARBA00022989"/>
    </source>
</evidence>
<evidence type="ECO:0000256" key="2">
    <source>
        <dbReference type="ARBA" id="ARBA00022475"/>
    </source>
</evidence>
<protein>
    <submittedName>
        <fullName evidence="10">Putative glycosyltransferase</fullName>
    </submittedName>
</protein>
<feature type="transmembrane region" description="Helical" evidence="8">
    <location>
        <begin position="21"/>
        <end position="40"/>
    </location>
</feature>
<feature type="transmembrane region" description="Helical" evidence="8">
    <location>
        <begin position="242"/>
        <end position="263"/>
    </location>
</feature>
<feature type="domain" description="Glycosyltransferase RgtA/B/C/D-like" evidence="9">
    <location>
        <begin position="117"/>
        <end position="220"/>
    </location>
</feature>